<feature type="region of interest" description="Disordered" evidence="1">
    <location>
        <begin position="170"/>
        <end position="256"/>
    </location>
</feature>
<dbReference type="AlphaFoldDB" id="A0AAN7DSG1"/>
<feature type="region of interest" description="Disordered" evidence="1">
    <location>
        <begin position="1"/>
        <end position="35"/>
    </location>
</feature>
<feature type="compositionally biased region" description="Basic and acidic residues" evidence="1">
    <location>
        <begin position="212"/>
        <end position="229"/>
    </location>
</feature>
<accession>A0AAN7DSG1</accession>
<dbReference type="RefSeq" id="XP_064687342.1">
    <property type="nucleotide sequence ID" value="XM_064825828.1"/>
</dbReference>
<evidence type="ECO:0000256" key="1">
    <source>
        <dbReference type="SAM" id="MobiDB-lite"/>
    </source>
</evidence>
<reference evidence="2 3" key="1">
    <citation type="submission" date="2022-11" db="EMBL/GenBank/DDBJ databases">
        <title>Mucor velutinosus strain NIH1002 WGS.</title>
        <authorList>
            <person name="Subramanian P."/>
            <person name="Mullikin J.C."/>
            <person name="Segre J.A."/>
            <person name="Zelazny A.M."/>
        </authorList>
    </citation>
    <scope>NUCLEOTIDE SEQUENCE [LARGE SCALE GENOMIC DNA]</scope>
    <source>
        <strain evidence="2 3">NIH1002</strain>
    </source>
</reference>
<feature type="region of interest" description="Disordered" evidence="1">
    <location>
        <begin position="121"/>
        <end position="157"/>
    </location>
</feature>
<dbReference type="Proteomes" id="UP001304243">
    <property type="component" value="Unassembled WGS sequence"/>
</dbReference>
<protein>
    <submittedName>
        <fullName evidence="2">Uncharacterized protein</fullName>
    </submittedName>
</protein>
<dbReference type="EMBL" id="JASEJX010000009">
    <property type="protein sequence ID" value="KAK4520676.1"/>
    <property type="molecule type" value="Genomic_DNA"/>
</dbReference>
<sequence>MALPDKQTLPKGRDPKSGKATDSRHNATKQKDPMRSYAQILKSDQTRDIFDLKSRNSGETFKITYTGMKPTCSRCHVTDCVFGNCPVMSQRVKHCHICNSPNHLQATYPETWWNQRKKAAKLNTTHTSPHQPKATDKEAAPVVPTSAKVDESASDKAKVTKPFITEIIPASSQEATSTNSNITESSSTAGETAPIPSGDEDGKDVAVTGEEQLTKEVEAGESEQERSKVIQEQQGDTAEDDFNDEMDGDDDVDDSDINMEEAAKEAASSSIPLDEVLQKMRRQLRLQRRKAKQLHKDNKDKALRPRYGGTASKKKASTNPSSRQ</sequence>
<feature type="compositionally biased region" description="Low complexity" evidence="1">
    <location>
        <begin position="174"/>
        <end position="189"/>
    </location>
</feature>
<feature type="region of interest" description="Disordered" evidence="1">
    <location>
        <begin position="286"/>
        <end position="324"/>
    </location>
</feature>
<keyword evidence="3" id="KW-1185">Reference proteome</keyword>
<evidence type="ECO:0000313" key="3">
    <source>
        <dbReference type="Proteomes" id="UP001304243"/>
    </source>
</evidence>
<name>A0AAN7DSG1_9FUNG</name>
<dbReference type="GeneID" id="89950240"/>
<comment type="caution">
    <text evidence="2">The sequence shown here is derived from an EMBL/GenBank/DDBJ whole genome shotgun (WGS) entry which is preliminary data.</text>
</comment>
<gene>
    <name evidence="2" type="ORF">ATC70_006554</name>
</gene>
<organism evidence="2 3">
    <name type="scientific">Mucor velutinosus</name>
    <dbReference type="NCBI Taxonomy" id="708070"/>
    <lineage>
        <taxon>Eukaryota</taxon>
        <taxon>Fungi</taxon>
        <taxon>Fungi incertae sedis</taxon>
        <taxon>Mucoromycota</taxon>
        <taxon>Mucoromycotina</taxon>
        <taxon>Mucoromycetes</taxon>
        <taxon>Mucorales</taxon>
        <taxon>Mucorineae</taxon>
        <taxon>Mucoraceae</taxon>
        <taxon>Mucor</taxon>
    </lineage>
</organism>
<feature type="compositionally biased region" description="Basic and acidic residues" evidence="1">
    <location>
        <begin position="148"/>
        <end position="157"/>
    </location>
</feature>
<feature type="compositionally biased region" description="Basic and acidic residues" evidence="1">
    <location>
        <begin position="11"/>
        <end position="34"/>
    </location>
</feature>
<proteinExistence type="predicted"/>
<feature type="compositionally biased region" description="Basic and acidic residues" evidence="1">
    <location>
        <begin position="294"/>
        <end position="303"/>
    </location>
</feature>
<evidence type="ECO:0000313" key="2">
    <source>
        <dbReference type="EMBL" id="KAK4520676.1"/>
    </source>
</evidence>
<feature type="compositionally biased region" description="Acidic residues" evidence="1">
    <location>
        <begin position="237"/>
        <end position="256"/>
    </location>
</feature>